<evidence type="ECO:0008006" key="4">
    <source>
        <dbReference type="Google" id="ProtNLM"/>
    </source>
</evidence>
<evidence type="ECO:0000256" key="1">
    <source>
        <dbReference type="SAM" id="MobiDB-lite"/>
    </source>
</evidence>
<name>A0ABN2U990_9MICO</name>
<protein>
    <recommendedName>
        <fullName evidence="4">Secreted protein</fullName>
    </recommendedName>
</protein>
<evidence type="ECO:0000313" key="2">
    <source>
        <dbReference type="EMBL" id="GAA2032608.1"/>
    </source>
</evidence>
<feature type="compositionally biased region" description="Low complexity" evidence="1">
    <location>
        <begin position="264"/>
        <end position="289"/>
    </location>
</feature>
<evidence type="ECO:0000313" key="3">
    <source>
        <dbReference type="Proteomes" id="UP001501285"/>
    </source>
</evidence>
<feature type="compositionally biased region" description="Low complexity" evidence="1">
    <location>
        <begin position="69"/>
        <end position="105"/>
    </location>
</feature>
<dbReference type="Proteomes" id="UP001501285">
    <property type="component" value="Unassembled WGS sequence"/>
</dbReference>
<accession>A0ABN2U990</accession>
<feature type="compositionally biased region" description="Low complexity" evidence="1">
    <location>
        <begin position="112"/>
        <end position="131"/>
    </location>
</feature>
<feature type="region of interest" description="Disordered" evidence="1">
    <location>
        <begin position="261"/>
        <end position="311"/>
    </location>
</feature>
<sequence length="361" mass="34249">MSRPRPTVRPSTTLAVSVLALAGGLTVAAPPTVSALTLPSPISTSTSSVPTVPALPGTDGSNGLLGQVTAPLTAGRTGTGAASTPSGSATALPGLPSAPAPSLGSVGTGVKSALSTTQSTARAQAAGSPLAPVVPGPRPGGVLDLAVNASPLATACLRATGSGTAVADTTVTVAGRNVSAPLVQALPGLLAACPGGSVPSTNGVDASVPGLVGACVRVTTTAPLHASLLVLDKELVATLTRSGVPLGQAVVPCPAGAAHVVKPGQSGQSGQSGQHGATGTAGRTTGAHASAVGDANGRASGKAGACAPGTSDGTSLDARATAAGLVPHDAPQALPWVLLGLALVGRRRLGRMVAALRSARG</sequence>
<reference evidence="2 3" key="1">
    <citation type="journal article" date="2019" name="Int. J. Syst. Evol. Microbiol.">
        <title>The Global Catalogue of Microorganisms (GCM) 10K type strain sequencing project: providing services to taxonomists for standard genome sequencing and annotation.</title>
        <authorList>
            <consortium name="The Broad Institute Genomics Platform"/>
            <consortium name="The Broad Institute Genome Sequencing Center for Infectious Disease"/>
            <person name="Wu L."/>
            <person name="Ma J."/>
        </authorList>
    </citation>
    <scope>NUCLEOTIDE SEQUENCE [LARGE SCALE GENOMIC DNA]</scope>
    <source>
        <strain evidence="2 3">JCM 14283</strain>
    </source>
</reference>
<dbReference type="RefSeq" id="WP_343991486.1">
    <property type="nucleotide sequence ID" value="NZ_BAAANB010000021.1"/>
</dbReference>
<keyword evidence="3" id="KW-1185">Reference proteome</keyword>
<organism evidence="2 3">
    <name type="scientific">Terrabacter terrae</name>
    <dbReference type="NCBI Taxonomy" id="318434"/>
    <lineage>
        <taxon>Bacteria</taxon>
        <taxon>Bacillati</taxon>
        <taxon>Actinomycetota</taxon>
        <taxon>Actinomycetes</taxon>
        <taxon>Micrococcales</taxon>
        <taxon>Intrasporangiaceae</taxon>
        <taxon>Terrabacter</taxon>
    </lineage>
</organism>
<feature type="compositionally biased region" description="Low complexity" evidence="1">
    <location>
        <begin position="38"/>
        <end position="56"/>
    </location>
</feature>
<dbReference type="EMBL" id="BAAANB010000021">
    <property type="protein sequence ID" value="GAA2032608.1"/>
    <property type="molecule type" value="Genomic_DNA"/>
</dbReference>
<gene>
    <name evidence="2" type="ORF">GCM10009740_23460</name>
</gene>
<comment type="caution">
    <text evidence="2">The sequence shown here is derived from an EMBL/GenBank/DDBJ whole genome shotgun (WGS) entry which is preliminary data.</text>
</comment>
<feature type="region of interest" description="Disordered" evidence="1">
    <location>
        <begin position="38"/>
        <end position="134"/>
    </location>
</feature>
<proteinExistence type="predicted"/>